<dbReference type="EMBL" id="CP024985">
    <property type="protein sequence ID" value="ATZ28620.1"/>
    <property type="molecule type" value="Genomic_DNA"/>
</dbReference>
<organism evidence="1 2">
    <name type="scientific">Streptomyces lavendulae subsp. lavendulae</name>
    <dbReference type="NCBI Taxonomy" id="58340"/>
    <lineage>
        <taxon>Bacteria</taxon>
        <taxon>Bacillati</taxon>
        <taxon>Actinomycetota</taxon>
        <taxon>Actinomycetes</taxon>
        <taxon>Kitasatosporales</taxon>
        <taxon>Streptomycetaceae</taxon>
        <taxon>Streptomyces</taxon>
    </lineage>
</organism>
<protein>
    <submittedName>
        <fullName evidence="1">Uncharacterized protein</fullName>
    </submittedName>
</protein>
<keyword evidence="2" id="KW-1185">Reference proteome</keyword>
<dbReference type="Proteomes" id="UP000231791">
    <property type="component" value="Chromosome"/>
</dbReference>
<dbReference type="AlphaFoldDB" id="A0A2K8PRC1"/>
<sequence length="172" mass="18378">MTTLPRRACVIALATAVPLLMASGIAQGAPATYTHEAAAREFRAAGVSWTSSKNCSNRRDSGCTSFTGINRATVSGAIAFKRASRCTVIITGGTEEGHSERGKHTHRNGYKVDMALVKKHKNDVPCLDTYITGHYAKAGTRGDGAALYKSPDGNVYARETSHWDVTYLNGKA</sequence>
<dbReference type="OrthoDB" id="3533852at2"/>
<dbReference type="RefSeq" id="WP_030235435.1">
    <property type="nucleotide sequence ID" value="NZ_CP024985.1"/>
</dbReference>
<evidence type="ECO:0000313" key="2">
    <source>
        <dbReference type="Proteomes" id="UP000231791"/>
    </source>
</evidence>
<reference evidence="1 2" key="1">
    <citation type="submission" date="2017-11" db="EMBL/GenBank/DDBJ databases">
        <title>Complete genome sequence of Streptomyces lavendulae subsp. lavendulae CCM 3239 (formerly 'Streptomyces aureofaciens CCM 3239'), the producer of the angucycline-type antibiotic auricin.</title>
        <authorList>
            <person name="Busche T."/>
            <person name="Novakova R."/>
            <person name="Al'Dilaimi A."/>
            <person name="Homerova D."/>
            <person name="Feckova L."/>
            <person name="Rezuchova B."/>
            <person name="Mingyar E."/>
            <person name="Csolleiova D."/>
            <person name="Bekeova C."/>
            <person name="Winkler A."/>
            <person name="Sevcikova B."/>
            <person name="Kalinowski J."/>
            <person name="Kormanec J."/>
            <person name="Ruckert C."/>
        </authorList>
    </citation>
    <scope>NUCLEOTIDE SEQUENCE [LARGE SCALE GENOMIC DNA]</scope>
    <source>
        <strain evidence="1 2">CCM 3239</strain>
    </source>
</reference>
<dbReference type="GeneID" id="49387827"/>
<dbReference type="KEGG" id="slx:SLAV_34245"/>
<gene>
    <name evidence="1" type="ORF">SLAV_34245</name>
</gene>
<name>A0A2K8PRC1_STRLA</name>
<proteinExistence type="predicted"/>
<evidence type="ECO:0000313" key="1">
    <source>
        <dbReference type="EMBL" id="ATZ28620.1"/>
    </source>
</evidence>
<accession>A0A2K8PRC1</accession>